<protein>
    <submittedName>
        <fullName evidence="2">4-hydroxyproline epimerase</fullName>
    </submittedName>
</protein>
<evidence type="ECO:0000256" key="1">
    <source>
        <dbReference type="ARBA" id="ARBA00007529"/>
    </source>
</evidence>
<dbReference type="Pfam" id="PF05544">
    <property type="entry name" value="Pro_racemase"/>
    <property type="match status" value="1"/>
</dbReference>
<dbReference type="PANTHER" id="PTHR33442:SF1">
    <property type="entry name" value="TRANS-3-HYDROXY-L-PROLINE DEHYDRATASE"/>
    <property type="match status" value="1"/>
</dbReference>
<dbReference type="SFLD" id="SFLDS00028">
    <property type="entry name" value="Proline_Racemase"/>
    <property type="match status" value="1"/>
</dbReference>
<name>A0ABQ0AJE0_9RHOB</name>
<dbReference type="RefSeq" id="WP_353398704.1">
    <property type="nucleotide sequence ID" value="NZ_BAABWU010000004.1"/>
</dbReference>
<gene>
    <name evidence="2" type="ORF">NBRC116598_14170</name>
</gene>
<dbReference type="EMBL" id="BAABWU010000004">
    <property type="protein sequence ID" value="GAA6195973.1"/>
    <property type="molecule type" value="Genomic_DNA"/>
</dbReference>
<evidence type="ECO:0000313" key="2">
    <source>
        <dbReference type="EMBL" id="GAA6195973.1"/>
    </source>
</evidence>
<dbReference type="Proteomes" id="UP001441944">
    <property type="component" value="Unassembled WGS sequence"/>
</dbReference>
<comment type="similarity">
    <text evidence="1">Belongs to the proline racemase family.</text>
</comment>
<organism evidence="2 3">
    <name type="scientific">Pseudophaeobacter arcticus</name>
    <dbReference type="NCBI Taxonomy" id="385492"/>
    <lineage>
        <taxon>Bacteria</taxon>
        <taxon>Pseudomonadati</taxon>
        <taxon>Pseudomonadota</taxon>
        <taxon>Alphaproteobacteria</taxon>
        <taxon>Rhodobacterales</taxon>
        <taxon>Paracoccaceae</taxon>
        <taxon>Pseudophaeobacter</taxon>
    </lineage>
</organism>
<dbReference type="PIRSF" id="PIRSF029792">
    <property type="entry name" value="Pro_racemase"/>
    <property type="match status" value="1"/>
</dbReference>
<accession>A0ABQ0AJE0</accession>
<proteinExistence type="inferred from homology"/>
<sequence>MRVIDSHTAGEPTRVILSGGPELGSGSLADRAARLWRDHSDFCASVLLEPRGHDAMVGALLLPPQDRDCVAAVIYFNPAGTLGMCGHATIGTLVTMYHLGRIDLGLHRLETPVGVVEVDLISPNRAVVENVASYRQFKSVSLQLPGQGGIIGDVAWGGNWFFLTPDCPVALEAANIAALTTAALAIRDALWTGGITGARGARIDHVEFISAPQSPQSHGRNFVLCPGGAYDRSPCGTGCSAKLACLAEDGLLEPGTAWIQESIIGSTYTLRYRRNGAGQVIPQIEGAAHVTADTTLIFAENDPYRSGIQL</sequence>
<dbReference type="InterPro" id="IPR008794">
    <property type="entry name" value="Pro_racemase_fam"/>
</dbReference>
<comment type="caution">
    <text evidence="2">The sequence shown here is derived from an EMBL/GenBank/DDBJ whole genome shotgun (WGS) entry which is preliminary data.</text>
</comment>
<keyword evidence="3" id="KW-1185">Reference proteome</keyword>
<dbReference type="SUPFAM" id="SSF54506">
    <property type="entry name" value="Diaminopimelate epimerase-like"/>
    <property type="match status" value="1"/>
</dbReference>
<evidence type="ECO:0000313" key="3">
    <source>
        <dbReference type="Proteomes" id="UP001441944"/>
    </source>
</evidence>
<dbReference type="Gene3D" id="3.10.310.10">
    <property type="entry name" value="Diaminopimelate Epimerase, Chain A, domain 1"/>
    <property type="match status" value="2"/>
</dbReference>
<reference evidence="2 3" key="1">
    <citation type="submission" date="2024-04" db="EMBL/GenBank/DDBJ databases">
        <title>Draft genome sequence of Pseudophaeobacter arcticus NBRC 116598.</title>
        <authorList>
            <person name="Miyakawa T."/>
            <person name="Kusuya Y."/>
            <person name="Miura T."/>
        </authorList>
    </citation>
    <scope>NUCLEOTIDE SEQUENCE [LARGE SCALE GENOMIC DNA]</scope>
    <source>
        <strain evidence="2 3">SU-CL00105</strain>
    </source>
</reference>
<dbReference type="PANTHER" id="PTHR33442">
    <property type="entry name" value="TRANS-3-HYDROXY-L-PROLINE DEHYDRATASE"/>
    <property type="match status" value="1"/>
</dbReference>